<dbReference type="AlphaFoldDB" id="A0ABD3B332"/>
<organism evidence="1 2">
    <name type="scientific">Cinchona calisaya</name>
    <dbReference type="NCBI Taxonomy" id="153742"/>
    <lineage>
        <taxon>Eukaryota</taxon>
        <taxon>Viridiplantae</taxon>
        <taxon>Streptophyta</taxon>
        <taxon>Embryophyta</taxon>
        <taxon>Tracheophyta</taxon>
        <taxon>Spermatophyta</taxon>
        <taxon>Magnoliopsida</taxon>
        <taxon>eudicotyledons</taxon>
        <taxon>Gunneridae</taxon>
        <taxon>Pentapetalae</taxon>
        <taxon>asterids</taxon>
        <taxon>lamiids</taxon>
        <taxon>Gentianales</taxon>
        <taxon>Rubiaceae</taxon>
        <taxon>Cinchonoideae</taxon>
        <taxon>Cinchoneae</taxon>
        <taxon>Cinchona</taxon>
    </lineage>
</organism>
<proteinExistence type="predicted"/>
<accession>A0ABD3B332</accession>
<comment type="caution">
    <text evidence="1">The sequence shown here is derived from an EMBL/GenBank/DDBJ whole genome shotgun (WGS) entry which is preliminary data.</text>
</comment>
<name>A0ABD3B332_9GENT</name>
<sequence>MEAVIIKETYKDQDIAIAAHQGIKNAAVACMGEEDMIFATRKNVVAPITAYKSSIVAKLELLTAQTTPTKVHNDCNIGAIAAMKFALGITVARENVVNVNSGVNNIDTMVNL</sequence>
<evidence type="ECO:0000313" key="1">
    <source>
        <dbReference type="EMBL" id="KAL3537756.1"/>
    </source>
</evidence>
<dbReference type="Proteomes" id="UP001630127">
    <property type="component" value="Unassembled WGS sequence"/>
</dbReference>
<evidence type="ECO:0000313" key="2">
    <source>
        <dbReference type="Proteomes" id="UP001630127"/>
    </source>
</evidence>
<keyword evidence="2" id="KW-1185">Reference proteome</keyword>
<gene>
    <name evidence="1" type="ORF">ACH5RR_001122</name>
</gene>
<reference evidence="1 2" key="1">
    <citation type="submission" date="2024-11" db="EMBL/GenBank/DDBJ databases">
        <title>A near-complete genome assembly of Cinchona calisaya.</title>
        <authorList>
            <person name="Lian D.C."/>
            <person name="Zhao X.W."/>
            <person name="Wei L."/>
        </authorList>
    </citation>
    <scope>NUCLEOTIDE SEQUENCE [LARGE SCALE GENOMIC DNA]</scope>
    <source>
        <tissue evidence="1">Nenye</tissue>
    </source>
</reference>
<protein>
    <submittedName>
        <fullName evidence="1">Uncharacterized protein</fullName>
    </submittedName>
</protein>
<dbReference type="EMBL" id="JBJUIK010000001">
    <property type="protein sequence ID" value="KAL3537756.1"/>
    <property type="molecule type" value="Genomic_DNA"/>
</dbReference>